<comment type="caution">
    <text evidence="1">The sequence shown here is derived from an EMBL/GenBank/DDBJ whole genome shotgun (WGS) entry which is preliminary data.</text>
</comment>
<dbReference type="Proteomes" id="UP001187471">
    <property type="component" value="Unassembled WGS sequence"/>
</dbReference>
<gene>
    <name evidence="1" type="ORF">RJ640_004535</name>
</gene>
<dbReference type="EMBL" id="JAVXUO010002206">
    <property type="protein sequence ID" value="KAK2975335.1"/>
    <property type="molecule type" value="Genomic_DNA"/>
</dbReference>
<evidence type="ECO:0000313" key="2">
    <source>
        <dbReference type="Proteomes" id="UP001187471"/>
    </source>
</evidence>
<proteinExistence type="predicted"/>
<dbReference type="AlphaFoldDB" id="A0AA88R4S6"/>
<evidence type="ECO:0000313" key="1">
    <source>
        <dbReference type="EMBL" id="KAK2975335.1"/>
    </source>
</evidence>
<organism evidence="1 2">
    <name type="scientific">Escallonia rubra</name>
    <dbReference type="NCBI Taxonomy" id="112253"/>
    <lineage>
        <taxon>Eukaryota</taxon>
        <taxon>Viridiplantae</taxon>
        <taxon>Streptophyta</taxon>
        <taxon>Embryophyta</taxon>
        <taxon>Tracheophyta</taxon>
        <taxon>Spermatophyta</taxon>
        <taxon>Magnoliopsida</taxon>
        <taxon>eudicotyledons</taxon>
        <taxon>Gunneridae</taxon>
        <taxon>Pentapetalae</taxon>
        <taxon>asterids</taxon>
        <taxon>campanulids</taxon>
        <taxon>Escalloniales</taxon>
        <taxon>Escalloniaceae</taxon>
        <taxon>Escallonia</taxon>
    </lineage>
</organism>
<protein>
    <submittedName>
        <fullName evidence="1">Uncharacterized protein</fullName>
    </submittedName>
</protein>
<keyword evidence="2" id="KW-1185">Reference proteome</keyword>
<sequence length="158" mass="17405">MGVWDYINSTTESLKQNAPDLTSVKDACRASYGYSRAAVAKIDNTIRVNGVQKVGTYLSDAENRAKVGRFAKKFTENAADYVFHEGVKSIPGGTAVSKIASKTLKDMNAEDRRDQKTKALQQKGEAKLGSRISHANKISEDMSIIFYEEGIYGWPLFG</sequence>
<accession>A0AA88R4S6</accession>
<reference evidence="1" key="1">
    <citation type="submission" date="2022-12" db="EMBL/GenBank/DDBJ databases">
        <title>Draft genome assemblies for two species of Escallonia (Escalloniales).</title>
        <authorList>
            <person name="Chanderbali A."/>
            <person name="Dervinis C."/>
            <person name="Anghel I."/>
            <person name="Soltis D."/>
            <person name="Soltis P."/>
            <person name="Zapata F."/>
        </authorList>
    </citation>
    <scope>NUCLEOTIDE SEQUENCE</scope>
    <source>
        <strain evidence="1">UCBG92.1500</strain>
        <tissue evidence="1">Leaf</tissue>
    </source>
</reference>
<name>A0AA88R4S6_9ASTE</name>